<evidence type="ECO:0000313" key="2">
    <source>
        <dbReference type="Proteomes" id="UP000323426"/>
    </source>
</evidence>
<evidence type="ECO:0000313" key="1">
    <source>
        <dbReference type="EMBL" id="KAA5548364.1"/>
    </source>
</evidence>
<evidence type="ECO:0008006" key="3">
    <source>
        <dbReference type="Google" id="ProtNLM"/>
    </source>
</evidence>
<dbReference type="EMBL" id="VWSF01000003">
    <property type="protein sequence ID" value="KAA5548364.1"/>
    <property type="molecule type" value="Genomic_DNA"/>
</dbReference>
<gene>
    <name evidence="1" type="ORF">F0145_06460</name>
</gene>
<reference evidence="1 2" key="1">
    <citation type="submission" date="2019-09" db="EMBL/GenBank/DDBJ databases">
        <title>Genome sequence and assembly of Adhaeribacter sp.</title>
        <authorList>
            <person name="Chhetri G."/>
        </authorList>
    </citation>
    <scope>NUCLEOTIDE SEQUENCE [LARGE SCALE GENOMIC DNA]</scope>
    <source>
        <strain evidence="1 2">DK36</strain>
    </source>
</reference>
<name>A0A5M6DLE8_9BACT</name>
<organism evidence="1 2">
    <name type="scientific">Adhaeribacter rhizoryzae</name>
    <dbReference type="NCBI Taxonomy" id="2607907"/>
    <lineage>
        <taxon>Bacteria</taxon>
        <taxon>Pseudomonadati</taxon>
        <taxon>Bacteroidota</taxon>
        <taxon>Cytophagia</taxon>
        <taxon>Cytophagales</taxon>
        <taxon>Hymenobacteraceae</taxon>
        <taxon>Adhaeribacter</taxon>
    </lineage>
</organism>
<keyword evidence="2" id="KW-1185">Reference proteome</keyword>
<sequence length="142" mass="16149">MELHSLSAGIYEFRNSYLHLVVDDAIKLLYSEWLRPPSSQEYREAATIFAGCLQQKGIKYWIQDTNNLGEVPVEDLKWVLQELVPVGAASGLQKLARITSDDRNLGRFMETAAQTQAKLNAAIEVQQFETYREAASWIDDQL</sequence>
<proteinExistence type="predicted"/>
<dbReference type="RefSeq" id="WP_150087496.1">
    <property type="nucleotide sequence ID" value="NZ_VWSF01000003.1"/>
</dbReference>
<dbReference type="AlphaFoldDB" id="A0A5M6DLE8"/>
<comment type="caution">
    <text evidence="1">The sequence shown here is derived from an EMBL/GenBank/DDBJ whole genome shotgun (WGS) entry which is preliminary data.</text>
</comment>
<accession>A0A5M6DLE8</accession>
<protein>
    <recommendedName>
        <fullName evidence="3">STAS/SEC14 domain-containing protein</fullName>
    </recommendedName>
</protein>
<dbReference type="Proteomes" id="UP000323426">
    <property type="component" value="Unassembled WGS sequence"/>
</dbReference>